<gene>
    <name evidence="1" type="ordered locus">Oter_1380</name>
</gene>
<protein>
    <recommendedName>
        <fullName evidence="3">Addiction module antitoxin RelB</fullName>
    </recommendedName>
</protein>
<accession>B1ZRY9</accession>
<dbReference type="InterPro" id="IPR013406">
    <property type="entry name" value="CHP02574_addiction_mod"/>
</dbReference>
<evidence type="ECO:0008006" key="3">
    <source>
        <dbReference type="Google" id="ProtNLM"/>
    </source>
</evidence>
<reference evidence="1 2" key="1">
    <citation type="journal article" date="2011" name="J. Bacteriol.">
        <title>Genome sequence of the verrucomicrobium Opitutus terrae PB90-1, an abundant inhabitant of rice paddy soil ecosystems.</title>
        <authorList>
            <person name="van Passel M.W."/>
            <person name="Kant R."/>
            <person name="Palva A."/>
            <person name="Copeland A."/>
            <person name="Lucas S."/>
            <person name="Lapidus A."/>
            <person name="Glavina del Rio T."/>
            <person name="Pitluck S."/>
            <person name="Goltsman E."/>
            <person name="Clum A."/>
            <person name="Sun H."/>
            <person name="Schmutz J."/>
            <person name="Larimer F.W."/>
            <person name="Land M.L."/>
            <person name="Hauser L."/>
            <person name="Kyrpides N."/>
            <person name="Mikhailova N."/>
            <person name="Richardson P.P."/>
            <person name="Janssen P.H."/>
            <person name="de Vos W.M."/>
            <person name="Smidt H."/>
        </authorList>
    </citation>
    <scope>NUCLEOTIDE SEQUENCE [LARGE SCALE GENOMIC DNA]</scope>
    <source>
        <strain evidence="2">DSM 11246 / JCM 15787 / PB90-1</strain>
    </source>
</reference>
<dbReference type="HOGENOM" id="CLU_185169_0_0_0"/>
<dbReference type="Pfam" id="PF09720">
    <property type="entry name" value="Unstab_antitox"/>
    <property type="match status" value="1"/>
</dbReference>
<dbReference type="Proteomes" id="UP000007013">
    <property type="component" value="Chromosome"/>
</dbReference>
<name>B1ZRY9_OPITP</name>
<dbReference type="STRING" id="452637.Oter_1380"/>
<evidence type="ECO:0000313" key="2">
    <source>
        <dbReference type="Proteomes" id="UP000007013"/>
    </source>
</evidence>
<organism evidence="1 2">
    <name type="scientific">Opitutus terrae (strain DSM 11246 / JCM 15787 / PB90-1)</name>
    <dbReference type="NCBI Taxonomy" id="452637"/>
    <lineage>
        <taxon>Bacteria</taxon>
        <taxon>Pseudomonadati</taxon>
        <taxon>Verrucomicrobiota</taxon>
        <taxon>Opitutia</taxon>
        <taxon>Opitutales</taxon>
        <taxon>Opitutaceae</taxon>
        <taxon>Opitutus</taxon>
    </lineage>
</organism>
<dbReference type="KEGG" id="ote:Oter_1380"/>
<keyword evidence="2" id="KW-1185">Reference proteome</keyword>
<sequence>MTTAEKLRAMEILWADLTRKAESFESPAWHDAVLRERDQRVAEGKEAYVSWEDAKRDLRERCQ</sequence>
<dbReference type="AlphaFoldDB" id="B1ZRY9"/>
<evidence type="ECO:0000313" key="1">
    <source>
        <dbReference type="EMBL" id="ACB74665.1"/>
    </source>
</evidence>
<proteinExistence type="predicted"/>
<dbReference type="EMBL" id="CP001032">
    <property type="protein sequence ID" value="ACB74665.1"/>
    <property type="molecule type" value="Genomic_DNA"/>
</dbReference>
<dbReference type="eggNOG" id="ENOG5033ARN">
    <property type="taxonomic scope" value="Bacteria"/>
</dbReference>